<gene>
    <name evidence="1" type="primary">73</name>
    <name evidence="1" type="ORF">SEA_PHADED_73</name>
</gene>
<accession>A0A6B9JB39</accession>
<dbReference type="Proteomes" id="UP000433256">
    <property type="component" value="Segment"/>
</dbReference>
<proteinExistence type="predicted"/>
<organism evidence="1 2">
    <name type="scientific">Mycobacterium phage Phaded</name>
    <dbReference type="NCBI Taxonomy" id="2686088"/>
    <lineage>
        <taxon>Viruses</taxon>
        <taxon>Duplodnaviria</taxon>
        <taxon>Heunggongvirae</taxon>
        <taxon>Uroviricota</taxon>
        <taxon>Caudoviricetes</taxon>
        <taxon>Pukovnikvirus</taxon>
        <taxon>Pukovnikvirus phaded</taxon>
    </lineage>
</organism>
<name>A0A6B9JB39_9CAUD</name>
<dbReference type="GeneID" id="64948207"/>
<reference evidence="1 2" key="1">
    <citation type="submission" date="2019-11" db="EMBL/GenBank/DDBJ databases">
        <authorList>
            <person name="Patyi J."/>
            <person name="Lenyk M."/>
            <person name="Mclean J."/>
            <person name="Esposito N."/>
            <person name="Luczkiewicz R."/>
            <person name="Johnson B.J."/>
            <person name="Curtis N."/>
            <person name="Garlena R.A."/>
            <person name="Russell D.A."/>
            <person name="Pope W.H."/>
            <person name="Jacobs-Sera D."/>
            <person name="Hatfull G.F."/>
        </authorList>
    </citation>
    <scope>NUCLEOTIDE SEQUENCE [LARGE SCALE GENOMIC DNA]</scope>
</reference>
<dbReference type="KEGG" id="vg:64948207"/>
<evidence type="ECO:0000313" key="2">
    <source>
        <dbReference type="Proteomes" id="UP000433256"/>
    </source>
</evidence>
<evidence type="ECO:0000313" key="1">
    <source>
        <dbReference type="EMBL" id="QGZ16873.1"/>
    </source>
</evidence>
<dbReference type="RefSeq" id="YP_010064347.1">
    <property type="nucleotide sequence ID" value="NC_054815.1"/>
</dbReference>
<sequence length="64" mass="7128">MMFEVGDEVVDKLLYEEGFAAIGIVKDLVLLNYNACAVVEWPDGQVENVPLNELQAVSETEKEL</sequence>
<dbReference type="EMBL" id="MN703408">
    <property type="protein sequence ID" value="QGZ16873.1"/>
    <property type="molecule type" value="Genomic_DNA"/>
</dbReference>
<keyword evidence="2" id="KW-1185">Reference proteome</keyword>
<protein>
    <submittedName>
        <fullName evidence="1">Uncharacterized protein</fullName>
    </submittedName>
</protein>